<accession>K2K1U8</accession>
<keyword evidence="3" id="KW-1185">Reference proteome</keyword>
<dbReference type="STRING" id="740709.A10D4_11831"/>
<feature type="transmembrane region" description="Helical" evidence="1">
    <location>
        <begin position="223"/>
        <end position="243"/>
    </location>
</feature>
<dbReference type="EMBL" id="AMRG01000017">
    <property type="protein sequence ID" value="EKE80647.1"/>
    <property type="molecule type" value="Genomic_DNA"/>
</dbReference>
<protein>
    <submittedName>
        <fullName evidence="2">Uncharacterized protein</fullName>
    </submittedName>
</protein>
<keyword evidence="1" id="KW-0812">Transmembrane</keyword>
<keyword evidence="1" id="KW-0472">Membrane</keyword>
<feature type="transmembrane region" description="Helical" evidence="1">
    <location>
        <begin position="198"/>
        <end position="217"/>
    </location>
</feature>
<evidence type="ECO:0000313" key="2">
    <source>
        <dbReference type="EMBL" id="EKE80647.1"/>
    </source>
</evidence>
<comment type="caution">
    <text evidence="2">The sequence shown here is derived from an EMBL/GenBank/DDBJ whole genome shotgun (WGS) entry which is preliminary data.</text>
</comment>
<feature type="transmembrane region" description="Helical" evidence="1">
    <location>
        <begin position="129"/>
        <end position="149"/>
    </location>
</feature>
<gene>
    <name evidence="2" type="ORF">A10D4_11831</name>
</gene>
<name>K2K1U8_9GAMM</name>
<proteinExistence type="predicted"/>
<dbReference type="AlphaFoldDB" id="K2K1U8"/>
<reference evidence="2 3" key="1">
    <citation type="journal article" date="2012" name="J. Bacteriol.">
        <title>Genome Sequence of Idiomarina xiamenensis Type Strain 10-D-4.</title>
        <authorList>
            <person name="Lai Q."/>
            <person name="Wang L."/>
            <person name="Wang W."/>
            <person name="Shao Z."/>
        </authorList>
    </citation>
    <scope>NUCLEOTIDE SEQUENCE [LARGE SCALE GENOMIC DNA]</scope>
    <source>
        <strain evidence="2 3">10-D-4</strain>
    </source>
</reference>
<feature type="transmembrane region" description="Helical" evidence="1">
    <location>
        <begin position="28"/>
        <end position="47"/>
    </location>
</feature>
<dbReference type="eggNOG" id="COG0772">
    <property type="taxonomic scope" value="Bacteria"/>
</dbReference>
<dbReference type="Proteomes" id="UP000014115">
    <property type="component" value="Unassembled WGS sequence"/>
</dbReference>
<sequence length="262" mass="27726">MTHLLAIFLACCLALVGRYISKWGNRQLSAFVIVILTLIGLATPLLADSAEPKRWMSIGSLRLYVAPLLLPSFIAACAMFSDKNGKRQMLSLTAVLGAALLLTLQPDASQVLALLVAAMVIAVQCRLGVIRLAIVALPAICLALWAFSLPDPLAPVPHVEEVFALALGHSLWTGIAIIVCAIVLIVGLWMLSVNGPHWLSAIAAYYAVLFLCSTVGITPAPLIGYGAGPILGFGLMLGLLQLLERPKPLNKTMSPIADEATG</sequence>
<evidence type="ECO:0000313" key="3">
    <source>
        <dbReference type="Proteomes" id="UP000014115"/>
    </source>
</evidence>
<organism evidence="2 3">
    <name type="scientific">Idiomarina xiamenensis 10-D-4</name>
    <dbReference type="NCBI Taxonomy" id="740709"/>
    <lineage>
        <taxon>Bacteria</taxon>
        <taxon>Pseudomonadati</taxon>
        <taxon>Pseudomonadota</taxon>
        <taxon>Gammaproteobacteria</taxon>
        <taxon>Alteromonadales</taxon>
        <taxon>Idiomarinaceae</taxon>
        <taxon>Idiomarina</taxon>
    </lineage>
</organism>
<evidence type="ECO:0000256" key="1">
    <source>
        <dbReference type="SAM" id="Phobius"/>
    </source>
</evidence>
<keyword evidence="1" id="KW-1133">Transmembrane helix</keyword>
<feature type="transmembrane region" description="Helical" evidence="1">
    <location>
        <begin position="59"/>
        <end position="81"/>
    </location>
</feature>
<feature type="transmembrane region" description="Helical" evidence="1">
    <location>
        <begin position="169"/>
        <end position="191"/>
    </location>
</feature>
<dbReference type="PATRIC" id="fig|740709.3.peg.2392"/>